<feature type="domain" description="NAF" evidence="1">
    <location>
        <begin position="78"/>
        <end position="116"/>
    </location>
</feature>
<organism evidence="2 3">
    <name type="scientific">Brassica napus</name>
    <name type="common">Rape</name>
    <dbReference type="NCBI Taxonomy" id="3708"/>
    <lineage>
        <taxon>Eukaryota</taxon>
        <taxon>Viridiplantae</taxon>
        <taxon>Streptophyta</taxon>
        <taxon>Embryophyta</taxon>
        <taxon>Tracheophyta</taxon>
        <taxon>Spermatophyta</taxon>
        <taxon>Magnoliopsida</taxon>
        <taxon>eudicotyledons</taxon>
        <taxon>Gunneridae</taxon>
        <taxon>Pentapetalae</taxon>
        <taxon>rosids</taxon>
        <taxon>malvids</taxon>
        <taxon>Brassicales</taxon>
        <taxon>Brassicaceae</taxon>
        <taxon>Brassiceae</taxon>
        <taxon>Brassica</taxon>
    </lineage>
</organism>
<comment type="caution">
    <text evidence="2">The sequence shown here is derived from an EMBL/GenBank/DDBJ whole genome shotgun (WGS) entry which is preliminary data.</text>
</comment>
<evidence type="ECO:0000313" key="2">
    <source>
        <dbReference type="EMBL" id="KAH0897370.1"/>
    </source>
</evidence>
<keyword evidence="3" id="KW-1185">Reference proteome</keyword>
<dbReference type="Pfam" id="PF03822">
    <property type="entry name" value="NAF"/>
    <property type="match status" value="1"/>
</dbReference>
<dbReference type="EMBL" id="JAGKQM010000012">
    <property type="protein sequence ID" value="KAH0897370.1"/>
    <property type="molecule type" value="Genomic_DNA"/>
</dbReference>
<dbReference type="Gene3D" id="3.30.310.80">
    <property type="entry name" value="Kinase associated domain 1, KA1"/>
    <property type="match status" value="1"/>
</dbReference>
<evidence type="ECO:0000259" key="1">
    <source>
        <dbReference type="Pfam" id="PF03822"/>
    </source>
</evidence>
<accession>A0ABQ8AZB4</accession>
<proteinExistence type="predicted"/>
<name>A0ABQ8AZB4_BRANA</name>
<reference evidence="2 3" key="1">
    <citation type="submission" date="2021-05" db="EMBL/GenBank/DDBJ databases">
        <title>Genome Assembly of Synthetic Allotetraploid Brassica napus Reveals Homoeologous Exchanges between Subgenomes.</title>
        <authorList>
            <person name="Davis J.T."/>
        </authorList>
    </citation>
    <scope>NUCLEOTIDE SEQUENCE [LARGE SCALE GENOMIC DNA]</scope>
    <source>
        <strain evidence="3">cv. Da-Ae</strain>
        <tissue evidence="2">Seedling</tissue>
    </source>
</reference>
<gene>
    <name evidence="2" type="ORF">HID58_046938</name>
</gene>
<protein>
    <recommendedName>
        <fullName evidence="1">NAF domain-containing protein</fullName>
    </recommendedName>
</protein>
<sequence length="175" mass="19357">MSRCKVDAFDNISARVASLQSLKLDVFALQGLKPAADLRCHVLLEARGVYNRTLGSRRKVVGLLRPVCLNALISYLFSSLFDDDWEGTRFVSGASVSKIILKLEEIAKVVIFTVRKKDCWTRRQGVKGALTIAEEMFELTPSLVVVENLTADDVKEPVAVSAVDVIVSSLDMLER</sequence>
<dbReference type="Proteomes" id="UP000824890">
    <property type="component" value="Unassembled WGS sequence"/>
</dbReference>
<evidence type="ECO:0000313" key="3">
    <source>
        <dbReference type="Proteomes" id="UP000824890"/>
    </source>
</evidence>
<dbReference type="InterPro" id="IPR004041">
    <property type="entry name" value="NAF_dom"/>
</dbReference>